<organism evidence="1 2">
    <name type="scientific">Persea americana</name>
    <name type="common">Avocado</name>
    <dbReference type="NCBI Taxonomy" id="3435"/>
    <lineage>
        <taxon>Eukaryota</taxon>
        <taxon>Viridiplantae</taxon>
        <taxon>Streptophyta</taxon>
        <taxon>Embryophyta</taxon>
        <taxon>Tracheophyta</taxon>
        <taxon>Spermatophyta</taxon>
        <taxon>Magnoliopsida</taxon>
        <taxon>Magnoliidae</taxon>
        <taxon>Laurales</taxon>
        <taxon>Lauraceae</taxon>
        <taxon>Persea</taxon>
    </lineage>
</organism>
<sequence>MPTLLDVDHPCAQRQIADARNVIEFNTGSTAPFIIKSASSNSELAIKAEARVQDPKAYAVPSADCTEPRVLTPPEDSRQQPLKLPVTGSTAFLMQFDTCGSDMVDVSHGIATFV</sequence>
<name>A0ACC2KW37_PERAE</name>
<accession>A0ACC2KW37</accession>
<reference evidence="1 2" key="1">
    <citation type="journal article" date="2022" name="Hortic Res">
        <title>A haplotype resolved chromosomal level avocado genome allows analysis of novel avocado genes.</title>
        <authorList>
            <person name="Nath O."/>
            <person name="Fletcher S.J."/>
            <person name="Hayward A."/>
            <person name="Shaw L.M."/>
            <person name="Masouleh A.K."/>
            <person name="Furtado A."/>
            <person name="Henry R.J."/>
            <person name="Mitter N."/>
        </authorList>
    </citation>
    <scope>NUCLEOTIDE SEQUENCE [LARGE SCALE GENOMIC DNA]</scope>
    <source>
        <strain evidence="2">cv. Hass</strain>
    </source>
</reference>
<gene>
    <name evidence="1" type="ORF">MRB53_033616</name>
</gene>
<comment type="caution">
    <text evidence="1">The sequence shown here is derived from an EMBL/GenBank/DDBJ whole genome shotgun (WGS) entry which is preliminary data.</text>
</comment>
<evidence type="ECO:0000313" key="1">
    <source>
        <dbReference type="EMBL" id="KAJ8625086.1"/>
    </source>
</evidence>
<dbReference type="EMBL" id="CM056819">
    <property type="protein sequence ID" value="KAJ8625086.1"/>
    <property type="molecule type" value="Genomic_DNA"/>
</dbReference>
<evidence type="ECO:0000313" key="2">
    <source>
        <dbReference type="Proteomes" id="UP001234297"/>
    </source>
</evidence>
<dbReference type="Proteomes" id="UP001234297">
    <property type="component" value="Chromosome 11"/>
</dbReference>
<protein>
    <submittedName>
        <fullName evidence="1">Uncharacterized protein</fullName>
    </submittedName>
</protein>
<proteinExistence type="predicted"/>
<keyword evidence="2" id="KW-1185">Reference proteome</keyword>